<evidence type="ECO:0000256" key="17">
    <source>
        <dbReference type="ARBA" id="ARBA00031520"/>
    </source>
</evidence>
<dbReference type="GO" id="GO:0004664">
    <property type="term" value="F:prephenate dehydratase activity"/>
    <property type="evidence" value="ECO:0007669"/>
    <property type="project" value="UniProtKB-EC"/>
</dbReference>
<dbReference type="PROSITE" id="PS51671">
    <property type="entry name" value="ACT"/>
    <property type="match status" value="1"/>
</dbReference>
<evidence type="ECO:0000256" key="20">
    <source>
        <dbReference type="PIRSR" id="PIRSR001500-2"/>
    </source>
</evidence>
<evidence type="ECO:0000256" key="18">
    <source>
        <dbReference type="ARBA" id="ARBA00047848"/>
    </source>
</evidence>
<dbReference type="PANTHER" id="PTHR21022:SF19">
    <property type="entry name" value="PREPHENATE DEHYDRATASE-RELATED"/>
    <property type="match status" value="1"/>
</dbReference>
<comment type="function">
    <text evidence="2">Catalyzes the Claisen rearrangement of chorismate to prephenate and the decarboxylation/dehydration of prephenate to phenylpyruvate.</text>
</comment>
<dbReference type="Pfam" id="PF00800">
    <property type="entry name" value="PDT"/>
    <property type="match status" value="1"/>
</dbReference>
<protein>
    <recommendedName>
        <fullName evidence="8">Bifunctional chorismate mutase/prephenate dehydratase</fullName>
        <ecNumber evidence="7">4.2.1.51</ecNumber>
        <ecNumber evidence="6">5.4.99.5</ecNumber>
    </recommendedName>
    <alternativeName>
        <fullName evidence="17">Chorismate mutase-prephenate dehydratase</fullName>
    </alternativeName>
    <alternativeName>
        <fullName evidence="16">p-protein</fullName>
    </alternativeName>
</protein>
<evidence type="ECO:0000256" key="2">
    <source>
        <dbReference type="ARBA" id="ARBA00002364"/>
    </source>
</evidence>
<comment type="pathway">
    <text evidence="4">Amino-acid biosynthesis; L-phenylalanine biosynthesis; phenylpyruvate from prephenate: step 1/1.</text>
</comment>
<feature type="domain" description="Chorismate mutase" evidence="21">
    <location>
        <begin position="1"/>
        <end position="92"/>
    </location>
</feature>
<dbReference type="PANTHER" id="PTHR21022">
    <property type="entry name" value="PREPHENATE DEHYDRATASE P PROTEIN"/>
    <property type="match status" value="1"/>
</dbReference>
<evidence type="ECO:0000256" key="16">
    <source>
        <dbReference type="ARBA" id="ARBA00031175"/>
    </source>
</evidence>
<dbReference type="EC" id="5.4.99.5" evidence="6"/>
<evidence type="ECO:0000256" key="14">
    <source>
        <dbReference type="ARBA" id="ARBA00023239"/>
    </source>
</evidence>
<dbReference type="GO" id="GO:0009094">
    <property type="term" value="P:L-phenylalanine biosynthetic process"/>
    <property type="evidence" value="ECO:0007669"/>
    <property type="project" value="UniProtKB-UniPathway"/>
</dbReference>
<feature type="binding site" evidence="19">
    <location>
        <position position="11"/>
    </location>
    <ligand>
        <name>substrate</name>
    </ligand>
</feature>
<dbReference type="Pfam" id="PF01817">
    <property type="entry name" value="CM_2"/>
    <property type="match status" value="1"/>
</dbReference>
<evidence type="ECO:0000256" key="12">
    <source>
        <dbReference type="ARBA" id="ARBA00023222"/>
    </source>
</evidence>
<evidence type="ECO:0000313" key="24">
    <source>
        <dbReference type="EMBL" id="BBI01310.1"/>
    </source>
</evidence>
<dbReference type="GO" id="GO:0004106">
    <property type="term" value="F:chorismate mutase activity"/>
    <property type="evidence" value="ECO:0007669"/>
    <property type="project" value="UniProtKB-EC"/>
</dbReference>
<feature type="binding site" evidence="19">
    <location>
        <position position="28"/>
    </location>
    <ligand>
        <name>substrate</name>
    </ligand>
</feature>
<dbReference type="InterPro" id="IPR001086">
    <property type="entry name" value="Preph_deHydtase"/>
</dbReference>
<dbReference type="PROSITE" id="PS00857">
    <property type="entry name" value="PREPHENATE_DEHYDR_1"/>
    <property type="match status" value="1"/>
</dbReference>
<organism evidence="24 25">
    <name type="scientific">Buchnera aphidicola</name>
    <name type="common">Nipponaphis monzeni</name>
    <dbReference type="NCBI Taxonomy" id="2495405"/>
    <lineage>
        <taxon>Bacteria</taxon>
        <taxon>Pseudomonadati</taxon>
        <taxon>Pseudomonadota</taxon>
        <taxon>Gammaproteobacteria</taxon>
        <taxon>Enterobacterales</taxon>
        <taxon>Erwiniaceae</taxon>
        <taxon>Buchnera</taxon>
    </lineage>
</organism>
<feature type="domain" description="ACT" evidence="23">
    <location>
        <begin position="301"/>
        <end position="380"/>
    </location>
</feature>
<dbReference type="Gene3D" id="1.20.59.10">
    <property type="entry name" value="Chorismate mutase"/>
    <property type="match status" value="1"/>
</dbReference>
<comment type="pathway">
    <text evidence="5">Metabolic intermediate biosynthesis; prephenate biosynthesis; prephenate from chorismate: step 1/1.</text>
</comment>
<keyword evidence="15" id="KW-0511">Multifunctional enzyme</keyword>
<evidence type="ECO:0000256" key="10">
    <source>
        <dbReference type="ARBA" id="ARBA00022605"/>
    </source>
</evidence>
<dbReference type="SMART" id="SM00830">
    <property type="entry name" value="CM_2"/>
    <property type="match status" value="1"/>
</dbReference>
<dbReference type="SUPFAM" id="SSF55021">
    <property type="entry name" value="ACT-like"/>
    <property type="match status" value="1"/>
</dbReference>
<sequence>MKTINNLLTLRDKISSIDEQIVYLLSQRKKISKEIAIEKILHNYPIKDINRENQLITNLKKIGIQYNLEQEYIVNIFNMIIYHSIQIQKKFFPFPNDKKVTDIKKVSYLGPKGSYSYLATLKYSHQISKDIIKIPTCSFQKVVAMVNENLTNYGILPVENTCSGYIDEVFDLLQKNNLFIVDEIYVPIKHCLLTNVHTKNLNEIKYLYTHIQPLIQCSNFISQFRHWKLKITNSTTAAMEKILFINKNDSAALGSLEGSKLYNLKVLKNNISNKKNNITRFIVLSKQNNYINDVNIHYKTTFIILIKNQYHILNDVLNIFIKKNIVISQINIRPSLLDDLLWDKILFIDVIYNIKLYPIQKITEIIFSLKNLIKILGSYPLNNNLCI</sequence>
<dbReference type="CDD" id="cd13631">
    <property type="entry name" value="PBP2_Ct-PDT_like"/>
    <property type="match status" value="1"/>
</dbReference>
<keyword evidence="12" id="KW-0584">Phenylalanine biosynthesis</keyword>
<evidence type="ECO:0000256" key="1">
    <source>
        <dbReference type="ARBA" id="ARBA00000824"/>
    </source>
</evidence>
<dbReference type="EC" id="4.2.1.51" evidence="7"/>
<dbReference type="PROSITE" id="PS51168">
    <property type="entry name" value="CHORISMATE_MUT_2"/>
    <property type="match status" value="1"/>
</dbReference>
<dbReference type="SUPFAM" id="SSF48600">
    <property type="entry name" value="Chorismate mutase II"/>
    <property type="match status" value="1"/>
</dbReference>
<dbReference type="Proteomes" id="UP000317544">
    <property type="component" value="Chromosome"/>
</dbReference>
<keyword evidence="14" id="KW-0456">Lyase</keyword>
<dbReference type="GO" id="GO:0046417">
    <property type="term" value="P:chorismate metabolic process"/>
    <property type="evidence" value="ECO:0007669"/>
    <property type="project" value="InterPro"/>
</dbReference>
<feature type="binding site" evidence="19">
    <location>
        <position position="84"/>
    </location>
    <ligand>
        <name>substrate</name>
    </ligand>
</feature>
<evidence type="ECO:0000256" key="4">
    <source>
        <dbReference type="ARBA" id="ARBA00004741"/>
    </source>
</evidence>
<evidence type="ECO:0000256" key="15">
    <source>
        <dbReference type="ARBA" id="ARBA00023268"/>
    </source>
</evidence>
<comment type="catalytic activity">
    <reaction evidence="18">
        <text>prephenate + H(+) = 3-phenylpyruvate + CO2 + H2O</text>
        <dbReference type="Rhea" id="RHEA:21648"/>
        <dbReference type="ChEBI" id="CHEBI:15377"/>
        <dbReference type="ChEBI" id="CHEBI:15378"/>
        <dbReference type="ChEBI" id="CHEBI:16526"/>
        <dbReference type="ChEBI" id="CHEBI:18005"/>
        <dbReference type="ChEBI" id="CHEBI:29934"/>
        <dbReference type="EC" id="4.2.1.51"/>
    </reaction>
</comment>
<feature type="binding site" evidence="19">
    <location>
        <position position="48"/>
    </location>
    <ligand>
        <name>substrate</name>
    </ligand>
</feature>
<dbReference type="PROSITE" id="PS51171">
    <property type="entry name" value="PREPHENATE_DEHYDR_3"/>
    <property type="match status" value="1"/>
</dbReference>
<feature type="site" description="Essential for prephenate dehydratase activity" evidence="20">
    <location>
        <position position="279"/>
    </location>
</feature>
<proteinExistence type="predicted"/>
<dbReference type="EMBL" id="AP019379">
    <property type="protein sequence ID" value="BBI01310.1"/>
    <property type="molecule type" value="Genomic_DNA"/>
</dbReference>
<evidence type="ECO:0000259" key="21">
    <source>
        <dbReference type="PROSITE" id="PS51168"/>
    </source>
</evidence>
<evidence type="ECO:0000259" key="22">
    <source>
        <dbReference type="PROSITE" id="PS51171"/>
    </source>
</evidence>
<feature type="binding site" evidence="19">
    <location>
        <position position="52"/>
    </location>
    <ligand>
        <name>substrate</name>
    </ligand>
</feature>
<dbReference type="AlphaFoldDB" id="A0A455TAI9"/>
<dbReference type="Gene3D" id="3.30.70.260">
    <property type="match status" value="1"/>
</dbReference>
<reference evidence="24 25" key="1">
    <citation type="journal article" date="2019" name="Proc. Natl. Acad. Sci. U.S.A.">
        <title>Exaggeration and cooption of innate immunity for social defense.</title>
        <authorList>
            <person name="Kutsukake M."/>
            <person name="Moriyama M."/>
            <person name="Shigenobu S."/>
            <person name="Meng X.-Y."/>
            <person name="Nikoh N."/>
            <person name="Noda C."/>
            <person name="Kobayashi S."/>
            <person name="Fukatsu T."/>
        </authorList>
    </citation>
    <scope>NUCLEOTIDE SEQUENCE [LARGE SCALE GENOMIC DNA]</scope>
    <source>
        <strain evidence="24 25">Nmo</strain>
    </source>
</reference>
<dbReference type="InterPro" id="IPR002701">
    <property type="entry name" value="CM_II_prokaryot"/>
</dbReference>
<dbReference type="RefSeq" id="WP_158345001.1">
    <property type="nucleotide sequence ID" value="NZ_AP019379.1"/>
</dbReference>
<evidence type="ECO:0000256" key="8">
    <source>
        <dbReference type="ARBA" id="ARBA00014401"/>
    </source>
</evidence>
<evidence type="ECO:0000256" key="5">
    <source>
        <dbReference type="ARBA" id="ARBA00004817"/>
    </source>
</evidence>
<evidence type="ECO:0000259" key="23">
    <source>
        <dbReference type="PROSITE" id="PS51671"/>
    </source>
</evidence>
<dbReference type="PIRSF" id="PIRSF001500">
    <property type="entry name" value="Chor_mut_pdt_Ppr"/>
    <property type="match status" value="1"/>
</dbReference>
<dbReference type="SUPFAM" id="SSF53850">
    <property type="entry name" value="Periplasmic binding protein-like II"/>
    <property type="match status" value="1"/>
</dbReference>
<dbReference type="OrthoDB" id="9802281at2"/>
<keyword evidence="10" id="KW-0028">Amino-acid biosynthesis</keyword>
<feature type="binding site" evidence="19">
    <location>
        <position position="39"/>
    </location>
    <ligand>
        <name>substrate</name>
    </ligand>
</feature>
<evidence type="ECO:0000256" key="9">
    <source>
        <dbReference type="ARBA" id="ARBA00022490"/>
    </source>
</evidence>
<comment type="catalytic activity">
    <reaction evidence="1">
        <text>chorismate = prephenate</text>
        <dbReference type="Rhea" id="RHEA:13897"/>
        <dbReference type="ChEBI" id="CHEBI:29748"/>
        <dbReference type="ChEBI" id="CHEBI:29934"/>
        <dbReference type="EC" id="5.4.99.5"/>
    </reaction>
</comment>
<evidence type="ECO:0000256" key="6">
    <source>
        <dbReference type="ARBA" id="ARBA00012404"/>
    </source>
</evidence>
<keyword evidence="13" id="KW-0413">Isomerase</keyword>
<comment type="subcellular location">
    <subcellularLocation>
        <location evidence="3">Cytoplasm</location>
    </subcellularLocation>
</comment>
<dbReference type="UniPathway" id="UPA00120">
    <property type="reaction ID" value="UER00203"/>
</dbReference>
<evidence type="ECO:0000256" key="3">
    <source>
        <dbReference type="ARBA" id="ARBA00004496"/>
    </source>
</evidence>
<evidence type="ECO:0000256" key="19">
    <source>
        <dbReference type="PIRSR" id="PIRSR001500-1"/>
    </source>
</evidence>
<feature type="binding site" evidence="19">
    <location>
        <position position="88"/>
    </location>
    <ligand>
        <name>substrate</name>
    </ligand>
</feature>
<gene>
    <name evidence="24" type="primary">pheA</name>
    <name evidence="24" type="ORF">BUCNMO_306</name>
</gene>
<dbReference type="InterPro" id="IPR036979">
    <property type="entry name" value="CM_dom_sf"/>
</dbReference>
<keyword evidence="25" id="KW-1185">Reference proteome</keyword>
<feature type="domain" description="Prephenate dehydratase" evidence="22">
    <location>
        <begin position="105"/>
        <end position="286"/>
    </location>
</feature>
<dbReference type="Gene3D" id="3.40.190.10">
    <property type="entry name" value="Periplasmic binding protein-like II"/>
    <property type="match status" value="2"/>
</dbReference>
<keyword evidence="9" id="KW-0963">Cytoplasm</keyword>
<name>A0A455TAI9_9GAMM</name>
<dbReference type="InterPro" id="IPR045865">
    <property type="entry name" value="ACT-like_dom_sf"/>
</dbReference>
<dbReference type="InterPro" id="IPR018528">
    <property type="entry name" value="Preph_deHydtase_CS"/>
</dbReference>
<dbReference type="InterPro" id="IPR036263">
    <property type="entry name" value="Chorismate_II_sf"/>
</dbReference>
<dbReference type="InterPro" id="IPR002912">
    <property type="entry name" value="ACT_dom"/>
</dbReference>
<dbReference type="InterPro" id="IPR008242">
    <property type="entry name" value="Chor_mutase/pphenate_deHydtase"/>
</dbReference>
<dbReference type="GO" id="GO:0005737">
    <property type="term" value="C:cytoplasm"/>
    <property type="evidence" value="ECO:0007669"/>
    <property type="project" value="UniProtKB-SubCell"/>
</dbReference>
<evidence type="ECO:0000313" key="25">
    <source>
        <dbReference type="Proteomes" id="UP000317544"/>
    </source>
</evidence>
<evidence type="ECO:0000256" key="13">
    <source>
        <dbReference type="ARBA" id="ARBA00023235"/>
    </source>
</evidence>
<dbReference type="UniPathway" id="UPA00121">
    <property type="reaction ID" value="UER00345"/>
</dbReference>
<keyword evidence="11" id="KW-0057">Aromatic amino acid biosynthesis</keyword>
<accession>A0A455TAI9</accession>
<evidence type="ECO:0000256" key="7">
    <source>
        <dbReference type="ARBA" id="ARBA00013147"/>
    </source>
</evidence>
<evidence type="ECO:0000256" key="11">
    <source>
        <dbReference type="ARBA" id="ARBA00023141"/>
    </source>
</evidence>